<protein>
    <recommendedName>
        <fullName evidence="4">Lipoprotein</fullName>
    </recommendedName>
</protein>
<dbReference type="Proteomes" id="UP000824246">
    <property type="component" value="Unassembled WGS sequence"/>
</dbReference>
<evidence type="ECO:0000313" key="3">
    <source>
        <dbReference type="Proteomes" id="UP000824246"/>
    </source>
</evidence>
<dbReference type="AlphaFoldDB" id="A0A9D1VQ41"/>
<name>A0A9D1VQ41_9BACT</name>
<reference evidence="2" key="1">
    <citation type="journal article" date="2021" name="PeerJ">
        <title>Extensive microbial diversity within the chicken gut microbiome revealed by metagenomics and culture.</title>
        <authorList>
            <person name="Gilroy R."/>
            <person name="Ravi A."/>
            <person name="Getino M."/>
            <person name="Pursley I."/>
            <person name="Horton D.L."/>
            <person name="Alikhan N.F."/>
            <person name="Baker D."/>
            <person name="Gharbi K."/>
            <person name="Hall N."/>
            <person name="Watson M."/>
            <person name="Adriaenssens E.M."/>
            <person name="Foster-Nyarko E."/>
            <person name="Jarju S."/>
            <person name="Secka A."/>
            <person name="Antonio M."/>
            <person name="Oren A."/>
            <person name="Chaudhuri R.R."/>
            <person name="La Ragione R."/>
            <person name="Hildebrand F."/>
            <person name="Pallen M.J."/>
        </authorList>
    </citation>
    <scope>NUCLEOTIDE SEQUENCE</scope>
    <source>
        <strain evidence="2">ChiHjej12B11-16260</strain>
    </source>
</reference>
<organism evidence="2 3">
    <name type="scientific">Candidatus Barnesiella excrementipullorum</name>
    <dbReference type="NCBI Taxonomy" id="2838479"/>
    <lineage>
        <taxon>Bacteria</taxon>
        <taxon>Pseudomonadati</taxon>
        <taxon>Bacteroidota</taxon>
        <taxon>Bacteroidia</taxon>
        <taxon>Bacteroidales</taxon>
        <taxon>Barnesiellaceae</taxon>
        <taxon>Barnesiella</taxon>
    </lineage>
</organism>
<dbReference type="EMBL" id="DXFB01000023">
    <property type="protein sequence ID" value="HIX44761.1"/>
    <property type="molecule type" value="Genomic_DNA"/>
</dbReference>
<dbReference type="PROSITE" id="PS51257">
    <property type="entry name" value="PROKAR_LIPOPROTEIN"/>
    <property type="match status" value="1"/>
</dbReference>
<accession>A0A9D1VQ41</accession>
<evidence type="ECO:0008006" key="4">
    <source>
        <dbReference type="Google" id="ProtNLM"/>
    </source>
</evidence>
<reference evidence="2" key="2">
    <citation type="submission" date="2021-04" db="EMBL/GenBank/DDBJ databases">
        <authorList>
            <person name="Gilroy R."/>
        </authorList>
    </citation>
    <scope>NUCLEOTIDE SEQUENCE</scope>
    <source>
        <strain evidence="2">ChiHjej12B11-16260</strain>
    </source>
</reference>
<gene>
    <name evidence="2" type="ORF">H9982_00930</name>
</gene>
<comment type="caution">
    <text evidence="2">The sequence shown here is derived from an EMBL/GenBank/DDBJ whole genome shotgun (WGS) entry which is preliminary data.</text>
</comment>
<evidence type="ECO:0000256" key="1">
    <source>
        <dbReference type="SAM" id="Coils"/>
    </source>
</evidence>
<feature type="coiled-coil region" evidence="1">
    <location>
        <begin position="197"/>
        <end position="224"/>
    </location>
</feature>
<keyword evidence="1" id="KW-0175">Coiled coil</keyword>
<evidence type="ECO:0000313" key="2">
    <source>
        <dbReference type="EMBL" id="HIX44761.1"/>
    </source>
</evidence>
<proteinExistence type="predicted"/>
<sequence>MKKLELLALLPIVISGCSTTSTITQERAKERQAVVETTLSEVNRKASKAARDEAKRLKKEGWQVAPGALPLEKQLDRSYMMQYEFDESLYPKYIMGEAMSIGTNYDGAKMQALELAKQNLAGNIQTEVAALANNSVSNEQLTNEQAATITKTISESKSLIVQSLGRTVIIVEAYRTLNNKNKEVLVRIAYSYEMAMQASQKAIIDELEDEGDALREELDAVFSQRILKK</sequence>